<feature type="compositionally biased region" description="Basic and acidic residues" evidence="17">
    <location>
        <begin position="521"/>
        <end position="540"/>
    </location>
</feature>
<feature type="domain" description="RING-type" evidence="18">
    <location>
        <begin position="1612"/>
        <end position="1659"/>
    </location>
</feature>
<dbReference type="FunFam" id="3.30.40.10:FF:000038">
    <property type="entry name" value="E3 ubiquitin-protein ligase listerin"/>
    <property type="match status" value="1"/>
</dbReference>
<keyword evidence="13 16" id="KW-0862">Zinc</keyword>
<sequence>MVGKAQRTKNNVKASNSGRSAQLLASLPNTSFIGFSTLKDAALHTTPDLFDDSISPDFQIILKKMNKKDSVTKHKALNEFADLCSNSEVEALKSILPLWPRLYSILSIDIENRVREATQSAHKCIVTRVKRNIAPHLKHLIGPWIVSQFDTYPPAASIAKNSFEDVFPPLKRNEVFSFCKEDLFNYIIDNLIVQTPQTLSNPKITDAINMEMKYERVISSTLQAYALFVSKLSPDSVQPSVEEHNSNILSTAKFWKYQKHDSNLIRSSWYLLVSTFIDKLPQVFEADLKKLTVAIFSNLNEKDSKVNSNVWDAALYCVLKYNAELWKCVSIDKLVVPNICSMLDNGFHGNATQVAPKLLPLLSRLPNDGERVKLVIIYEKILTSLLKNITATRLKTNASVQMNSSEFDAMVKCFVECCRYVMKMEISPEFRQSVVLDYLLPLYRIPTAHAQFSLCVRFLYQLEPNLQVIDTLWESLTEKLLDLEQVDNSLEKELCLHLSLLQCLWNPTSVRKSGGAMKVKFQDDKEGGGEEESEGSRDVEISSTTDKNNTPTCPEFLTHFQTLIVRLIQSYLSQLNTNNKTSYVLHICKLCSFLDTKSVYDLLPLPEAFPEWGLLLGDTIYELMCKYINKMEIDERSATVIIEQCSQNQTMSLFIWCLNNLDRYGKVLANWLRDEKLNDTLNSIVSQVMWGSRSHTEILIKCFVSVKGSLESKQSSNKNTIESDHANASDTGESMKNNSNKANVNNIVDLIINRPIADKIFNQFIDVFSNFESNLDEDKIDYENCARVLCMFLKVEEVCRKHKDLICHFLGYVPPVILKRSVTQEMVLCWKAALACAQPSLLMKKDLYLSIHKSCLTSLHPPKDLDDSATTNINTEPVSEQDLFEKSTILLSELVVDSDRTSGIRWEIIARPKHSIDSTHELWHLYCCIFQSDVCSCQYSHRLVPSVEWNIHDNQYVQEFYWEYYVYVSLALNLIERAQKGTEQVDLESSSEGKLPNKEISQERSQSSSGSSEKMHQIPASNYSNPNDMNEFVLDYFLYSSFLEQYCPNANETETNQVHSRFSSLLKTYKDEFIKHVQSWDASKLNQHRYLRRVPCLKEHLLENVKLNQDDEKNVETIASAKDFIKLVNNIALLNSPSVKHSFIQFVRDNSKFSVYSRDVVALVTSMVQVFTKLLEIVNSDEEQTDKESLDALVDAIRGELMLCVTSHLVHYYTWITSQSLPNSDECGQIFLAAQIIHCWEQVEKYCKRRGDKAEFSIEWESVFAADCREVIVNIWVWTASMTSSQRRSVPSLLLLSLLGSSLTRCSSPFSSLSTVCPLLLSQSSTVQVTAYHLMTRFNVESYEVFAQTLTSAQTVVAAMLESFSLGDTCIVLPSTESFSYTIGYLLLWSLIVSKCDSADSSVRLEVSMWLKQEGYISALMRDLLRLMPDSLVHCVQCPNNVQNMFTSVPSLQVTDIWDSTKLSSLVSSIYYQVLRRFPALVRHWWNDVTPSESSLVEKFTAKYVSPLLCAEELKTASKFAQENMVIRVFPGTKEVIATYTLEEASMEITICLPSNHPLGVIRVDSSKNLFPNTQWIKQITKFLIHANGSICDGLISWKSNMDKKFEGVEECYICFCILHARNHELPRKSCRTCQKKFHSYCLFKWFTTSNKSTCPICRNLF</sequence>
<keyword evidence="9 16" id="KW-0479">Metal-binding</keyword>
<comment type="function">
    <text evidence="16">E3 ubiquitin-protein ligase. Component of the ribosome quality control complex (RQC), a ribosome-associated complex that mediates ubiquitination and extraction of incompletely synthesized nascent chains for proteasomal degradation.</text>
</comment>
<evidence type="ECO:0000259" key="18">
    <source>
        <dbReference type="PROSITE" id="PS50089"/>
    </source>
</evidence>
<evidence type="ECO:0000256" key="5">
    <source>
        <dbReference type="ARBA" id="ARBA00012483"/>
    </source>
</evidence>
<keyword evidence="10" id="KW-0677">Repeat</keyword>
<dbReference type="GO" id="GO:1990112">
    <property type="term" value="C:RQC complex"/>
    <property type="evidence" value="ECO:0007669"/>
    <property type="project" value="UniProtKB-UniRule"/>
</dbReference>
<evidence type="ECO:0000256" key="16">
    <source>
        <dbReference type="RuleBase" id="RU367090"/>
    </source>
</evidence>
<evidence type="ECO:0000256" key="10">
    <source>
        <dbReference type="ARBA" id="ARBA00022737"/>
    </source>
</evidence>
<evidence type="ECO:0000256" key="9">
    <source>
        <dbReference type="ARBA" id="ARBA00022723"/>
    </source>
</evidence>
<keyword evidence="8 16" id="KW-0808">Transferase</keyword>
<dbReference type="CDD" id="cd16491">
    <property type="entry name" value="RING-CH-C4HC3_LTN1"/>
    <property type="match status" value="1"/>
</dbReference>
<dbReference type="EC" id="2.3.2.27" evidence="5 16"/>
<comment type="similarity">
    <text evidence="4 16">Belongs to the LTN1 family.</text>
</comment>
<dbReference type="InterPro" id="IPR013083">
    <property type="entry name" value="Znf_RING/FYVE/PHD"/>
</dbReference>
<organism evidence="20">
    <name type="scientific">Cacopsylla melanoneura</name>
    <dbReference type="NCBI Taxonomy" id="428564"/>
    <lineage>
        <taxon>Eukaryota</taxon>
        <taxon>Metazoa</taxon>
        <taxon>Ecdysozoa</taxon>
        <taxon>Arthropoda</taxon>
        <taxon>Hexapoda</taxon>
        <taxon>Insecta</taxon>
        <taxon>Pterygota</taxon>
        <taxon>Neoptera</taxon>
        <taxon>Paraneoptera</taxon>
        <taxon>Hemiptera</taxon>
        <taxon>Sternorrhyncha</taxon>
        <taxon>Psylloidea</taxon>
        <taxon>Psyllidae</taxon>
        <taxon>Psyllinae</taxon>
        <taxon>Cacopsylla</taxon>
    </lineage>
</organism>
<comment type="subcellular location">
    <subcellularLocation>
        <location evidence="2">Cytoplasm</location>
        <location evidence="2">Cytosol</location>
    </subcellularLocation>
</comment>
<dbReference type="UniPathway" id="UPA00143"/>
<dbReference type="PROSITE" id="PS50089">
    <property type="entry name" value="ZF_RING_2"/>
    <property type="match status" value="1"/>
</dbReference>
<dbReference type="GO" id="GO:0016567">
    <property type="term" value="P:protein ubiquitination"/>
    <property type="evidence" value="ECO:0007669"/>
    <property type="project" value="UniProtKB-UniPathway"/>
</dbReference>
<dbReference type="GO" id="GO:0008270">
    <property type="term" value="F:zinc ion binding"/>
    <property type="evidence" value="ECO:0007669"/>
    <property type="project" value="UniProtKB-KW"/>
</dbReference>
<dbReference type="EMBL" id="HBUF01117846">
    <property type="protein sequence ID" value="CAG6641538.1"/>
    <property type="molecule type" value="Transcribed_RNA"/>
</dbReference>
<keyword evidence="11 15" id="KW-0863">Zinc-finger</keyword>
<dbReference type="SUPFAM" id="SSF57850">
    <property type="entry name" value="RING/U-box"/>
    <property type="match status" value="1"/>
</dbReference>
<dbReference type="InterPro" id="IPR039795">
    <property type="entry name" value="LTN1/Rkr1"/>
</dbReference>
<evidence type="ECO:0000256" key="15">
    <source>
        <dbReference type="PROSITE-ProRule" id="PRU00175"/>
    </source>
</evidence>
<evidence type="ECO:0000256" key="4">
    <source>
        <dbReference type="ARBA" id="ARBA00007997"/>
    </source>
</evidence>
<dbReference type="InterPro" id="IPR054478">
    <property type="entry name" value="LTN1_UBC"/>
</dbReference>
<dbReference type="Gene3D" id="3.30.40.10">
    <property type="entry name" value="Zinc/RING finger domain, C3HC4 (zinc finger)"/>
    <property type="match status" value="1"/>
</dbReference>
<dbReference type="GO" id="GO:0043023">
    <property type="term" value="F:ribosomal large subunit binding"/>
    <property type="evidence" value="ECO:0007669"/>
    <property type="project" value="TreeGrafter"/>
</dbReference>
<keyword evidence="12 16" id="KW-0833">Ubl conjugation pathway</keyword>
<keyword evidence="7" id="KW-0963">Cytoplasm</keyword>
<evidence type="ECO:0000313" key="20">
    <source>
        <dbReference type="EMBL" id="CAG6641541.1"/>
    </source>
</evidence>
<dbReference type="SMART" id="SM00744">
    <property type="entry name" value="RINGv"/>
    <property type="match status" value="1"/>
</dbReference>
<feature type="compositionally biased region" description="Polar residues" evidence="17">
    <location>
        <begin position="541"/>
        <end position="550"/>
    </location>
</feature>
<evidence type="ECO:0000259" key="19">
    <source>
        <dbReference type="PROSITE" id="PS51292"/>
    </source>
</evidence>
<dbReference type="InterPro" id="IPR011016">
    <property type="entry name" value="Znf_RING-CH"/>
</dbReference>
<dbReference type="GO" id="GO:1990116">
    <property type="term" value="P:ribosome-associated ubiquitin-dependent protein catabolic process"/>
    <property type="evidence" value="ECO:0007669"/>
    <property type="project" value="UniProtKB-UniRule"/>
</dbReference>
<feature type="region of interest" description="Disordered" evidence="17">
    <location>
        <begin position="521"/>
        <end position="550"/>
    </location>
</feature>
<dbReference type="GO" id="GO:0072344">
    <property type="term" value="P:rescue of stalled ribosome"/>
    <property type="evidence" value="ECO:0007669"/>
    <property type="project" value="UniProtKB-UniRule"/>
</dbReference>
<dbReference type="Pfam" id="PF23009">
    <property type="entry name" value="UBC_like"/>
    <property type="match status" value="1"/>
</dbReference>
<dbReference type="InterPro" id="IPR054476">
    <property type="entry name" value="Ltn1_N"/>
</dbReference>
<evidence type="ECO:0000256" key="14">
    <source>
        <dbReference type="ARBA" id="ARBA00032366"/>
    </source>
</evidence>
<dbReference type="PANTHER" id="PTHR12389">
    <property type="entry name" value="ZINC FINGER PROTEIN 294"/>
    <property type="match status" value="1"/>
</dbReference>
<proteinExistence type="inferred from homology"/>
<evidence type="ECO:0000256" key="17">
    <source>
        <dbReference type="SAM" id="MobiDB-lite"/>
    </source>
</evidence>
<dbReference type="InterPro" id="IPR001841">
    <property type="entry name" value="Znf_RING"/>
</dbReference>
<evidence type="ECO:0000256" key="6">
    <source>
        <dbReference type="ARBA" id="ARBA00017157"/>
    </source>
</evidence>
<dbReference type="Pfam" id="PF22999">
    <property type="entry name" value="LTN1_E3_ligase_6th"/>
    <property type="match status" value="1"/>
</dbReference>
<dbReference type="SUPFAM" id="SSF48371">
    <property type="entry name" value="ARM repeat"/>
    <property type="match status" value="1"/>
</dbReference>
<feature type="compositionally biased region" description="Low complexity" evidence="17">
    <location>
        <begin position="1003"/>
        <end position="1012"/>
    </location>
</feature>
<dbReference type="InterPro" id="IPR039804">
    <property type="entry name" value="RING-CH-C4HC3_LTN1"/>
</dbReference>
<evidence type="ECO:0000256" key="1">
    <source>
        <dbReference type="ARBA" id="ARBA00000900"/>
    </source>
</evidence>
<evidence type="ECO:0000256" key="12">
    <source>
        <dbReference type="ARBA" id="ARBA00022786"/>
    </source>
</evidence>
<dbReference type="InterPro" id="IPR054477">
    <property type="entry name" value="LTN1_E3_ligase_6th"/>
</dbReference>
<dbReference type="InterPro" id="IPR011989">
    <property type="entry name" value="ARM-like"/>
</dbReference>
<dbReference type="Gene3D" id="1.25.10.10">
    <property type="entry name" value="Leucine-rich Repeat Variant"/>
    <property type="match status" value="1"/>
</dbReference>
<evidence type="ECO:0000256" key="7">
    <source>
        <dbReference type="ARBA" id="ARBA00022490"/>
    </source>
</evidence>
<feature type="region of interest" description="Disordered" evidence="17">
    <location>
        <begin position="985"/>
        <end position="1023"/>
    </location>
</feature>
<protein>
    <recommendedName>
        <fullName evidence="6 16">E3 ubiquitin-protein ligase listerin</fullName>
        <ecNumber evidence="5 16">2.3.2.27</ecNumber>
    </recommendedName>
    <alternativeName>
        <fullName evidence="14 16">RING-type E3 ubiquitin transferase listerin</fullName>
    </alternativeName>
</protein>
<feature type="domain" description="RING-CH-type" evidence="19">
    <location>
        <begin position="1604"/>
        <end position="1662"/>
    </location>
</feature>
<evidence type="ECO:0000256" key="13">
    <source>
        <dbReference type="ARBA" id="ARBA00022833"/>
    </source>
</evidence>
<dbReference type="Pfam" id="PF22958">
    <property type="entry name" value="Ltn1_1st"/>
    <property type="match status" value="1"/>
</dbReference>
<evidence type="ECO:0000256" key="11">
    <source>
        <dbReference type="ARBA" id="ARBA00022771"/>
    </source>
</evidence>
<dbReference type="PROSITE" id="PS51292">
    <property type="entry name" value="ZF_RING_CH"/>
    <property type="match status" value="1"/>
</dbReference>
<dbReference type="GO" id="GO:0005829">
    <property type="term" value="C:cytosol"/>
    <property type="evidence" value="ECO:0007669"/>
    <property type="project" value="UniProtKB-SubCell"/>
</dbReference>
<comment type="pathway">
    <text evidence="3 16">Protein modification; protein ubiquitination.</text>
</comment>
<dbReference type="GO" id="GO:0061630">
    <property type="term" value="F:ubiquitin protein ligase activity"/>
    <property type="evidence" value="ECO:0007669"/>
    <property type="project" value="UniProtKB-UniRule"/>
</dbReference>
<dbReference type="InterPro" id="IPR016024">
    <property type="entry name" value="ARM-type_fold"/>
</dbReference>
<evidence type="ECO:0000256" key="8">
    <source>
        <dbReference type="ARBA" id="ARBA00022679"/>
    </source>
</evidence>
<comment type="subunit">
    <text evidence="16">Component of the ribosome quality control complex (RQC).</text>
</comment>
<reference evidence="20" key="1">
    <citation type="submission" date="2021-05" db="EMBL/GenBank/DDBJ databases">
        <authorList>
            <person name="Alioto T."/>
            <person name="Alioto T."/>
            <person name="Gomez Garrido J."/>
        </authorList>
    </citation>
    <scope>NUCLEOTIDE SEQUENCE</scope>
</reference>
<name>A0A8D8R082_9HEMI</name>
<accession>A0A8D8R082</accession>
<comment type="catalytic activity">
    <reaction evidence="1 16">
        <text>S-ubiquitinyl-[E2 ubiquitin-conjugating enzyme]-L-cysteine + [acceptor protein]-L-lysine = [E2 ubiquitin-conjugating enzyme]-L-cysteine + N(6)-ubiquitinyl-[acceptor protein]-L-lysine.</text>
        <dbReference type="EC" id="2.3.2.27"/>
    </reaction>
</comment>
<feature type="region of interest" description="Disordered" evidence="17">
    <location>
        <begin position="715"/>
        <end position="738"/>
    </location>
</feature>
<dbReference type="PANTHER" id="PTHR12389:SF0">
    <property type="entry name" value="E3 UBIQUITIN-PROTEIN LIGASE LISTERIN"/>
    <property type="match status" value="1"/>
</dbReference>
<evidence type="ECO:0000256" key="3">
    <source>
        <dbReference type="ARBA" id="ARBA00004906"/>
    </source>
</evidence>
<dbReference type="EMBL" id="HBUF01117847">
    <property type="protein sequence ID" value="CAG6641541.1"/>
    <property type="molecule type" value="Transcribed_RNA"/>
</dbReference>
<evidence type="ECO:0000256" key="2">
    <source>
        <dbReference type="ARBA" id="ARBA00004514"/>
    </source>
</evidence>